<dbReference type="EMBL" id="SELH01000013">
    <property type="protein sequence ID" value="TWP29784.1"/>
    <property type="molecule type" value="Genomic_DNA"/>
</dbReference>
<gene>
    <name evidence="2" type="ORF">ETU09_02055</name>
</gene>
<protein>
    <submittedName>
        <fullName evidence="2">Transcription elongation protein SprT</fullName>
    </submittedName>
</protein>
<evidence type="ECO:0000313" key="3">
    <source>
        <dbReference type="Proteomes" id="UP000319499"/>
    </source>
</evidence>
<keyword evidence="3" id="KW-1185">Reference proteome</keyword>
<feature type="domain" description="SprT-like" evidence="1">
    <location>
        <begin position="73"/>
        <end position="105"/>
    </location>
</feature>
<dbReference type="RefSeq" id="WP_146261474.1">
    <property type="nucleotide sequence ID" value="NZ_SELG01000029.1"/>
</dbReference>
<accession>A0A563DIZ8</accession>
<reference evidence="2 3" key="1">
    <citation type="submission" date="2019-02" db="EMBL/GenBank/DDBJ databases">
        <title>Apibacter muscae sp. nov.: a novel member of the house fly microbiota.</title>
        <authorList>
            <person name="Park R."/>
        </authorList>
    </citation>
    <scope>NUCLEOTIDE SEQUENCE [LARGE SCALE GENOMIC DNA]</scope>
    <source>
        <strain evidence="2 3">AL1</strain>
    </source>
</reference>
<comment type="caution">
    <text evidence="2">The sequence shown here is derived from an EMBL/GenBank/DDBJ whole genome shotgun (WGS) entry which is preliminary data.</text>
</comment>
<sequence>MHLKKLPDFSCLSKYISVDAIFYIKKWLSPYWFQLHIKNPRDSKLGDYRFPKSNEPHKISVNAGMHPSLFFFTLTHEIAHLIAFNTYSVKIAPHGKEWKKIFSEMILESINVYEDDLQPLLIRFAKNPKASYYSSPCISEYFNKKLSPNIFLLKDLDNGDEFIIKNKVFLKLQKIKTRYICVEKKSNKKYLISGSAPIEKIGYNLHEK</sequence>
<evidence type="ECO:0000259" key="1">
    <source>
        <dbReference type="Pfam" id="PF10263"/>
    </source>
</evidence>
<dbReference type="Proteomes" id="UP000319499">
    <property type="component" value="Unassembled WGS sequence"/>
</dbReference>
<proteinExistence type="predicted"/>
<dbReference type="OrthoDB" id="267364at2"/>
<dbReference type="Pfam" id="PF10263">
    <property type="entry name" value="SprT-like"/>
    <property type="match status" value="1"/>
</dbReference>
<dbReference type="GO" id="GO:0006950">
    <property type="term" value="P:response to stress"/>
    <property type="evidence" value="ECO:0007669"/>
    <property type="project" value="UniProtKB-ARBA"/>
</dbReference>
<evidence type="ECO:0000313" key="2">
    <source>
        <dbReference type="EMBL" id="TWP29784.1"/>
    </source>
</evidence>
<dbReference type="AlphaFoldDB" id="A0A563DIZ8"/>
<name>A0A563DIZ8_9FLAO</name>
<organism evidence="2 3">
    <name type="scientific">Apibacter muscae</name>
    <dbReference type="NCBI Taxonomy" id="2509004"/>
    <lineage>
        <taxon>Bacteria</taxon>
        <taxon>Pseudomonadati</taxon>
        <taxon>Bacteroidota</taxon>
        <taxon>Flavobacteriia</taxon>
        <taxon>Flavobacteriales</taxon>
        <taxon>Weeksellaceae</taxon>
        <taxon>Apibacter</taxon>
    </lineage>
</organism>
<dbReference type="InterPro" id="IPR006640">
    <property type="entry name" value="SprT-like_domain"/>
</dbReference>